<dbReference type="STRING" id="1513271.XM47_17785"/>
<evidence type="ECO:0000313" key="2">
    <source>
        <dbReference type="EMBL" id="KMT63801.1"/>
    </source>
</evidence>
<evidence type="ECO:0008006" key="4">
    <source>
        <dbReference type="Google" id="ProtNLM"/>
    </source>
</evidence>
<evidence type="ECO:0000256" key="1">
    <source>
        <dbReference type="SAM" id="MobiDB-lite"/>
    </source>
</evidence>
<name>A0A0J8JHA6_9ALTE</name>
<accession>A0A0J8JHA6</accession>
<dbReference type="AlphaFoldDB" id="A0A0J8JHA6"/>
<feature type="region of interest" description="Disordered" evidence="1">
    <location>
        <begin position="1"/>
        <end position="25"/>
    </location>
</feature>
<sequence length="151" mass="17158">MRPRPKSAKQILSEKWPKQQVSPNSRKYNSDIASELALYIPESLKDVVVFKSFDNSNLVVTIPSANYQMQFNAIKLNLMSNLRKKFPQLINIKCQVEPSRQVQTKQYTASKINPTAEVNQKKLSKKATESLTSILPDLPEELGNAIKKLLK</sequence>
<proteinExistence type="predicted"/>
<gene>
    <name evidence="2" type="ORF">XM47_17785</name>
</gene>
<reference evidence="2 3" key="1">
    <citation type="submission" date="2015-04" db="EMBL/GenBank/DDBJ databases">
        <title>Draft Genome Sequence of the Novel Agar-Digesting Marine Bacterium Q1.</title>
        <authorList>
            <person name="Li Y."/>
            <person name="Li D."/>
            <person name="Chen G."/>
            <person name="Du Z."/>
        </authorList>
    </citation>
    <scope>NUCLEOTIDE SEQUENCE [LARGE SCALE GENOMIC DNA]</scope>
    <source>
        <strain evidence="2 3">Q1</strain>
    </source>
</reference>
<dbReference type="Proteomes" id="UP000037600">
    <property type="component" value="Unassembled WGS sequence"/>
</dbReference>
<keyword evidence="3" id="KW-1185">Reference proteome</keyword>
<dbReference type="RefSeq" id="WP_048695586.1">
    <property type="nucleotide sequence ID" value="NZ_KQ130511.1"/>
</dbReference>
<protein>
    <recommendedName>
        <fullName evidence="4">DUF721 domain-containing protein</fullName>
    </recommendedName>
</protein>
<dbReference type="EMBL" id="LAZL01000041">
    <property type="protein sequence ID" value="KMT63801.1"/>
    <property type="molecule type" value="Genomic_DNA"/>
</dbReference>
<organism evidence="2 3">
    <name type="scientific">Catenovulum maritimum</name>
    <dbReference type="NCBI Taxonomy" id="1513271"/>
    <lineage>
        <taxon>Bacteria</taxon>
        <taxon>Pseudomonadati</taxon>
        <taxon>Pseudomonadota</taxon>
        <taxon>Gammaproteobacteria</taxon>
        <taxon>Alteromonadales</taxon>
        <taxon>Alteromonadaceae</taxon>
        <taxon>Catenovulum</taxon>
    </lineage>
</organism>
<dbReference type="OrthoDB" id="6386152at2"/>
<evidence type="ECO:0000313" key="3">
    <source>
        <dbReference type="Proteomes" id="UP000037600"/>
    </source>
</evidence>
<comment type="caution">
    <text evidence="2">The sequence shown here is derived from an EMBL/GenBank/DDBJ whole genome shotgun (WGS) entry which is preliminary data.</text>
</comment>